<dbReference type="HAMAP" id="MF_01183">
    <property type="entry name" value="Chaperone_SurA"/>
    <property type="match status" value="1"/>
</dbReference>
<dbReference type="InterPro" id="IPR000297">
    <property type="entry name" value="PPIase_PpiC"/>
</dbReference>
<dbReference type="PANTHER" id="PTHR47637:SF1">
    <property type="entry name" value="CHAPERONE SURA"/>
    <property type="match status" value="1"/>
</dbReference>
<evidence type="ECO:0000256" key="7">
    <source>
        <dbReference type="HAMAP-Rule" id="MF_01183"/>
    </source>
</evidence>
<dbReference type="Gene3D" id="3.10.50.40">
    <property type="match status" value="2"/>
</dbReference>
<protein>
    <recommendedName>
        <fullName evidence="7">Chaperone SurA</fullName>
    </recommendedName>
    <alternativeName>
        <fullName evidence="7">Peptidyl-prolyl cis-trans isomerase SurA</fullName>
        <shortName evidence="7">PPIase SurA</shortName>
        <ecNumber evidence="7">5.2.1.8</ecNumber>
    </alternativeName>
    <alternativeName>
        <fullName evidence="7">Rotamase SurA</fullName>
    </alternativeName>
</protein>
<dbReference type="InterPro" id="IPR015391">
    <property type="entry name" value="SurA_N"/>
</dbReference>
<dbReference type="InterPro" id="IPR023034">
    <property type="entry name" value="PPIase_SurA"/>
</dbReference>
<evidence type="ECO:0000259" key="8">
    <source>
        <dbReference type="PROSITE" id="PS50198"/>
    </source>
</evidence>
<proteinExistence type="inferred from homology"/>
<dbReference type="PROSITE" id="PS50198">
    <property type="entry name" value="PPIC_PPIASE_2"/>
    <property type="match status" value="2"/>
</dbReference>
<dbReference type="GO" id="GO:0051082">
    <property type="term" value="F:unfolded protein binding"/>
    <property type="evidence" value="ECO:0007669"/>
    <property type="project" value="UniProtKB-UniRule"/>
</dbReference>
<feature type="domain" description="PpiC" evidence="8">
    <location>
        <begin position="179"/>
        <end position="280"/>
    </location>
</feature>
<dbReference type="Pfam" id="PF09312">
    <property type="entry name" value="SurA_N"/>
    <property type="match status" value="1"/>
</dbReference>
<sequence>MKKMTPTNLFKLISILFILTPFFAWSAPQMTLIDRVVAVVNDNIILKSELDAEVNLAKQDLQARNIPVTNPEELASKVLDKIILERLQLQRINQLGIKIADDELFAQIQDIAKQNNLTVAELRDRLNLSQKNGFESFRERIRQQMLFQKLREVEVLSKTQVTEDEVSNFIQRQALVQSDVEYHLGHIMVSLPESATPAERDASKQKAQDILQKIRTGEDFSQMAVRYSEGSKALQGGDLGWLGVDQIPTFFNDALNQLEVGETSAVIRSPVGFHIIQLQGKRNKNSQIVKQYHLYRFILLSQDARNKQQPSPTLVKLADSLTSLEAFKQLNEKYSDIPASVNANGNLGWQTAKEMPPEYFQAIESLQPGHAAKPFATEQGWVILFLDGVRDQDLSLKDKRKQAMQTLRMKKANESYEIWLRRLKDEALIDIRLEDPEIMEKQPSHEEALSN</sequence>
<dbReference type="GO" id="GO:0006457">
    <property type="term" value="P:protein folding"/>
    <property type="evidence" value="ECO:0007669"/>
    <property type="project" value="UniProtKB-UniRule"/>
</dbReference>
<keyword evidence="6 7" id="KW-0413">Isomerase</keyword>
<keyword evidence="4 7" id="KW-0697">Rotamase</keyword>
<keyword evidence="2 7" id="KW-0677">Repeat</keyword>
<dbReference type="GO" id="GO:0030288">
    <property type="term" value="C:outer membrane-bounded periplasmic space"/>
    <property type="evidence" value="ECO:0007669"/>
    <property type="project" value="InterPro"/>
</dbReference>
<dbReference type="EMBL" id="CP032096">
    <property type="protein sequence ID" value="QBZ83678.1"/>
    <property type="molecule type" value="Genomic_DNA"/>
</dbReference>
<reference evidence="9 10" key="1">
    <citation type="submission" date="2018-08" db="EMBL/GenBank/DDBJ databases">
        <title>Horizontal acquisition of hydrogen conversion ability and other habitat adaptations in Hydrogenovibrio crunogenus strains.</title>
        <authorList>
            <person name="Gonnella G."/>
            <person name="Adam N."/>
            <person name="Perner M."/>
        </authorList>
    </citation>
    <scope>NUCLEOTIDE SEQUENCE [LARGE SCALE GENOMIC DNA]</scope>
    <source>
        <strain evidence="9 10">SP-41</strain>
    </source>
</reference>
<keyword evidence="10" id="KW-1185">Reference proteome</keyword>
<dbReference type="GO" id="GO:0042277">
    <property type="term" value="F:peptide binding"/>
    <property type="evidence" value="ECO:0007669"/>
    <property type="project" value="InterPro"/>
</dbReference>
<evidence type="ECO:0000313" key="9">
    <source>
        <dbReference type="EMBL" id="QBZ83678.1"/>
    </source>
</evidence>
<comment type="catalytic activity">
    <reaction evidence="7">
        <text>[protein]-peptidylproline (omega=180) = [protein]-peptidylproline (omega=0)</text>
        <dbReference type="Rhea" id="RHEA:16237"/>
        <dbReference type="Rhea" id="RHEA-COMP:10747"/>
        <dbReference type="Rhea" id="RHEA-COMP:10748"/>
        <dbReference type="ChEBI" id="CHEBI:83833"/>
        <dbReference type="ChEBI" id="CHEBI:83834"/>
        <dbReference type="EC" id="5.2.1.8"/>
    </reaction>
</comment>
<dbReference type="PANTHER" id="PTHR47637">
    <property type="entry name" value="CHAPERONE SURA"/>
    <property type="match status" value="1"/>
</dbReference>
<comment type="domain">
    <text evidence="7">The PPIase activity resides only in the second parvulin domain. The N-terminal region and the C-terminal tail are necessary and sufficient for the chaperone activity of SurA. The PPIase activity is dispensable for SurA to function as a chaperone. The N-terminal region and the C-terminal tail are also required for porin recognition.</text>
</comment>
<dbReference type="InterPro" id="IPR046357">
    <property type="entry name" value="PPIase_dom_sf"/>
</dbReference>
<comment type="subcellular location">
    <subcellularLocation>
        <location evidence="7">Periplasm</location>
    </subcellularLocation>
    <text evidence="7">Is capable of associating with the outer membrane.</text>
</comment>
<keyword evidence="5 7" id="KW-0143">Chaperone</keyword>
<dbReference type="InterPro" id="IPR027304">
    <property type="entry name" value="Trigger_fact/SurA_dom_sf"/>
</dbReference>
<dbReference type="GO" id="GO:0043165">
    <property type="term" value="P:Gram-negative-bacterium-type cell outer membrane assembly"/>
    <property type="evidence" value="ECO:0007669"/>
    <property type="project" value="InterPro"/>
</dbReference>
<evidence type="ECO:0000313" key="10">
    <source>
        <dbReference type="Proteomes" id="UP000296201"/>
    </source>
</evidence>
<dbReference type="SUPFAM" id="SSF54534">
    <property type="entry name" value="FKBP-like"/>
    <property type="match status" value="2"/>
</dbReference>
<dbReference type="SUPFAM" id="SSF109998">
    <property type="entry name" value="Triger factor/SurA peptide-binding domain-like"/>
    <property type="match status" value="1"/>
</dbReference>
<name>A0A4P7P0X2_9GAMM</name>
<dbReference type="GO" id="GO:0050821">
    <property type="term" value="P:protein stabilization"/>
    <property type="evidence" value="ECO:0007669"/>
    <property type="project" value="InterPro"/>
</dbReference>
<dbReference type="Proteomes" id="UP000296201">
    <property type="component" value="Chromosome"/>
</dbReference>
<evidence type="ECO:0000256" key="1">
    <source>
        <dbReference type="ARBA" id="ARBA00022729"/>
    </source>
</evidence>
<keyword evidence="1 7" id="KW-0732">Signal</keyword>
<evidence type="ECO:0000256" key="2">
    <source>
        <dbReference type="ARBA" id="ARBA00022737"/>
    </source>
</evidence>
<dbReference type="AlphaFoldDB" id="A0A4P7P0X2"/>
<accession>A0A4P7P0X2</accession>
<feature type="domain" description="PpiC" evidence="8">
    <location>
        <begin position="289"/>
        <end position="388"/>
    </location>
</feature>
<dbReference type="Pfam" id="PF00639">
    <property type="entry name" value="Rotamase"/>
    <property type="match status" value="2"/>
</dbReference>
<evidence type="ECO:0000256" key="5">
    <source>
        <dbReference type="ARBA" id="ARBA00023186"/>
    </source>
</evidence>
<dbReference type="Gene3D" id="1.10.4030.10">
    <property type="entry name" value="Porin chaperone SurA, peptide-binding domain"/>
    <property type="match status" value="1"/>
</dbReference>
<dbReference type="EC" id="5.2.1.8" evidence="7"/>
<dbReference type="OrthoDB" id="14196at2"/>
<dbReference type="GO" id="GO:0003755">
    <property type="term" value="F:peptidyl-prolyl cis-trans isomerase activity"/>
    <property type="evidence" value="ECO:0007669"/>
    <property type="project" value="UniProtKB-UniRule"/>
</dbReference>
<evidence type="ECO:0000256" key="3">
    <source>
        <dbReference type="ARBA" id="ARBA00022764"/>
    </source>
</evidence>
<comment type="function">
    <text evidence="7">Chaperone involved in the correct folding and assembly of outer membrane proteins. Recognizes specific patterns of aromatic residues and the orientation of their side chains, which are found more frequently in integral outer membrane proteins. May act in both early periplasmic and late outer membrane-associated steps of protein maturation.</text>
</comment>
<organism evidence="9 10">
    <name type="scientific">Hydrogenovibrio crunogenus</name>
    <dbReference type="NCBI Taxonomy" id="39765"/>
    <lineage>
        <taxon>Bacteria</taxon>
        <taxon>Pseudomonadati</taxon>
        <taxon>Pseudomonadota</taxon>
        <taxon>Gammaproteobacteria</taxon>
        <taxon>Thiotrichales</taxon>
        <taxon>Piscirickettsiaceae</taxon>
        <taxon>Hydrogenovibrio</taxon>
    </lineage>
</organism>
<evidence type="ECO:0000256" key="6">
    <source>
        <dbReference type="ARBA" id="ARBA00023235"/>
    </source>
</evidence>
<evidence type="ECO:0000256" key="4">
    <source>
        <dbReference type="ARBA" id="ARBA00023110"/>
    </source>
</evidence>
<gene>
    <name evidence="7 9" type="primary">surA</name>
    <name evidence="9" type="ORF">GHNINEIG_01739</name>
</gene>
<dbReference type="InterPro" id="IPR050280">
    <property type="entry name" value="OMP_Chaperone_SurA"/>
</dbReference>
<keyword evidence="3 7" id="KW-0574">Periplasm</keyword>